<comment type="caution">
    <text evidence="2">The sequence shown here is derived from an EMBL/GenBank/DDBJ whole genome shotgun (WGS) entry which is preliminary data.</text>
</comment>
<evidence type="ECO:0000256" key="1">
    <source>
        <dbReference type="SAM" id="Phobius"/>
    </source>
</evidence>
<dbReference type="AlphaFoldDB" id="A0A1C7NLU1"/>
<feature type="transmembrane region" description="Helical" evidence="1">
    <location>
        <begin position="12"/>
        <end position="33"/>
    </location>
</feature>
<dbReference type="InParanoid" id="A0A1C7NLU1"/>
<organism evidence="2 3">
    <name type="scientific">Choanephora cucurbitarum</name>
    <dbReference type="NCBI Taxonomy" id="101091"/>
    <lineage>
        <taxon>Eukaryota</taxon>
        <taxon>Fungi</taxon>
        <taxon>Fungi incertae sedis</taxon>
        <taxon>Mucoromycota</taxon>
        <taxon>Mucoromycotina</taxon>
        <taxon>Mucoromycetes</taxon>
        <taxon>Mucorales</taxon>
        <taxon>Mucorineae</taxon>
        <taxon>Choanephoraceae</taxon>
        <taxon>Choanephoroideae</taxon>
        <taxon>Choanephora</taxon>
    </lineage>
</organism>
<reference evidence="2 3" key="1">
    <citation type="submission" date="2016-03" db="EMBL/GenBank/DDBJ databases">
        <title>Choanephora cucurbitarum.</title>
        <authorList>
            <person name="Min B."/>
            <person name="Park H."/>
            <person name="Park J.-H."/>
            <person name="Shin H.-D."/>
            <person name="Choi I.-G."/>
        </authorList>
    </citation>
    <scope>NUCLEOTIDE SEQUENCE [LARGE SCALE GENOMIC DNA]</scope>
    <source>
        <strain evidence="2 3">KUS-F28377</strain>
    </source>
</reference>
<dbReference type="SUPFAM" id="SSF52266">
    <property type="entry name" value="SGNH hydrolase"/>
    <property type="match status" value="1"/>
</dbReference>
<evidence type="ECO:0000313" key="3">
    <source>
        <dbReference type="Proteomes" id="UP000093000"/>
    </source>
</evidence>
<gene>
    <name evidence="2" type="ORF">A0J61_01886</name>
</gene>
<sequence length="472" mass="53877">MSSYKKKLPSTYTILVFLIVLLCSGIIVQFAILSPHRPSSTANTQPYTYQLNEEKIPEHKRPVHSSPPASLLTPPLPPKQVIPKACQGVDFKWLASDRKFWDGWSSKSMFMKPNGKFTRKTVRIQQGESICIAALLGPIPALSIIKAMSHYGPADSIMVTAVDRLSGIKIPIVLQQHDQQTNGYFASVEMAYVGQFELETSVEYRSYFWEYPNFHKYLPNRFASENRLNVRPAEQSIEDKPCGPSGLAQSAWKKNRVVHQFLPRCQLTDCSRTFKIAHYWGDDHLKRNIGITLQPPSYHNECDTMKEIEFPLYDGNQTIYFNPLTDGLVQNLEAWKTMIQKETRQLPKADLVVLGIGNHDLGGIRQDPTEFAAHFYTFLAYLHKEVYPQQTIVVKTTQPIAGKLYAGYNYGRSEAYANIIKTSVRVINSNRVILWDTHQLGFVENQCPNQIHSRQSVIRLENRLFSHLLCQL</sequence>
<keyword evidence="1" id="KW-0812">Transmembrane</keyword>
<evidence type="ECO:0000313" key="2">
    <source>
        <dbReference type="EMBL" id="OBZ90072.1"/>
    </source>
</evidence>
<dbReference type="OrthoDB" id="2244377at2759"/>
<keyword evidence="1" id="KW-0472">Membrane</keyword>
<dbReference type="Proteomes" id="UP000093000">
    <property type="component" value="Unassembled WGS sequence"/>
</dbReference>
<name>A0A1C7NLU1_9FUNG</name>
<dbReference type="Gene3D" id="3.40.50.1110">
    <property type="entry name" value="SGNH hydrolase"/>
    <property type="match status" value="1"/>
</dbReference>
<dbReference type="EMBL" id="LUGH01000065">
    <property type="protein sequence ID" value="OBZ90072.1"/>
    <property type="molecule type" value="Genomic_DNA"/>
</dbReference>
<proteinExistence type="predicted"/>
<keyword evidence="3" id="KW-1185">Reference proteome</keyword>
<keyword evidence="1" id="KW-1133">Transmembrane helix</keyword>
<accession>A0A1C7NLU1</accession>
<protein>
    <submittedName>
        <fullName evidence="2">Uncharacterized protein</fullName>
    </submittedName>
</protein>
<dbReference type="InterPro" id="IPR036514">
    <property type="entry name" value="SGNH_hydro_sf"/>
</dbReference>